<dbReference type="Pfam" id="PF11197">
    <property type="entry name" value="DUF2835"/>
    <property type="match status" value="1"/>
</dbReference>
<dbReference type="InterPro" id="IPR021363">
    <property type="entry name" value="DUF2835"/>
</dbReference>
<protein>
    <submittedName>
        <fullName evidence="1">DUF2835 domain-containing protein</fullName>
    </submittedName>
</protein>
<gene>
    <name evidence="1" type="ORF">NFC81_07185</name>
</gene>
<name>A0AB38YJT7_9GAMM</name>
<proteinExistence type="predicted"/>
<reference evidence="1" key="1">
    <citation type="submission" date="2022-07" db="EMBL/GenBank/DDBJ databases">
        <title>Complete genome sequence of Salinispirillum sp. LH10-3-1 capable of multiple carbohydrate inversion isolated from a soda lake.</title>
        <authorList>
            <person name="Liu J."/>
            <person name="Zhai Y."/>
            <person name="Zhang H."/>
            <person name="Yang H."/>
            <person name="Qu J."/>
            <person name="Li J."/>
        </authorList>
    </citation>
    <scope>NUCLEOTIDE SEQUENCE</scope>
    <source>
        <strain evidence="1">LH 10-3-1</strain>
    </source>
</reference>
<organism evidence="1">
    <name type="scientific">Salinispirillum sp. LH 10-3-1</name>
    <dbReference type="NCBI Taxonomy" id="2952525"/>
    <lineage>
        <taxon>Bacteria</taxon>
        <taxon>Pseudomonadati</taxon>
        <taxon>Pseudomonadota</taxon>
        <taxon>Gammaproteobacteria</taxon>
        <taxon>Oceanospirillales</taxon>
        <taxon>Saccharospirillaceae</taxon>
        <taxon>Salinispirillum</taxon>
    </lineage>
</organism>
<accession>A0AB38YJT7</accession>
<evidence type="ECO:0000313" key="1">
    <source>
        <dbReference type="EMBL" id="WLD59556.1"/>
    </source>
</evidence>
<dbReference type="EMBL" id="CP101717">
    <property type="protein sequence ID" value="WLD59556.1"/>
    <property type="molecule type" value="Genomic_DNA"/>
</dbReference>
<dbReference type="RefSeq" id="WP_304996848.1">
    <property type="nucleotide sequence ID" value="NZ_CP101717.1"/>
</dbReference>
<dbReference type="AlphaFoldDB" id="A0AB38YJT7"/>
<sequence length="75" mass="8785">MSRSIEVSFYISPDELERLYAGTARNVYTTARDGRSVSFPLRILQPFITHHGIRGSFRIYFDERGKFDRIERLDG</sequence>